<reference evidence="2 3" key="1">
    <citation type="submission" date="2022-04" db="EMBL/GenBank/DDBJ databases">
        <title>Positive selection, recombination, and allopatry shape intraspecific diversity of widespread and dominant cyanobacteria.</title>
        <authorList>
            <person name="Wei J."/>
            <person name="Shu W."/>
            <person name="Hu C."/>
        </authorList>
    </citation>
    <scope>NUCLEOTIDE SEQUENCE [LARGE SCALE GENOMIC DNA]</scope>
    <source>
        <strain evidence="2 3">AS-A4</strain>
    </source>
</reference>
<dbReference type="Pfam" id="PF10989">
    <property type="entry name" value="DUF2808"/>
    <property type="match status" value="1"/>
</dbReference>
<name>A0ABV0KRE5_9CYAN</name>
<feature type="signal peptide" evidence="1">
    <location>
        <begin position="1"/>
        <end position="21"/>
    </location>
</feature>
<sequence length="185" mass="19815">MNWRSQLATALSLSLSTVALVGVSAQAVKLANGTTHFVQPPRLESAVATQKVARFLGSTYYFTLTLPENAGESLQKVVISPQEAPDRARFDVNRTEAFEGTFEREGNKLPLQSVTQDSKTQAITITFDPAVAVGKTVTIGLYADRNPDLGGTYLYGVTAFPAGDQSSGQFLGYGRISIYDGGQDS</sequence>
<feature type="chain" id="PRO_5045177718" evidence="1">
    <location>
        <begin position="22"/>
        <end position="185"/>
    </location>
</feature>
<dbReference type="EMBL" id="JAMPLM010000038">
    <property type="protein sequence ID" value="MEP1061576.1"/>
    <property type="molecule type" value="Genomic_DNA"/>
</dbReference>
<protein>
    <submittedName>
        <fullName evidence="2">DUF2808 domain-containing protein</fullName>
    </submittedName>
</protein>
<dbReference type="InterPro" id="IPR021256">
    <property type="entry name" value="DUF2808"/>
</dbReference>
<gene>
    <name evidence="2" type="ORF">NDI38_24555</name>
</gene>
<evidence type="ECO:0000256" key="1">
    <source>
        <dbReference type="SAM" id="SignalP"/>
    </source>
</evidence>
<dbReference type="Proteomes" id="UP001476950">
    <property type="component" value="Unassembled WGS sequence"/>
</dbReference>
<accession>A0ABV0KRE5</accession>
<comment type="caution">
    <text evidence="2">The sequence shown here is derived from an EMBL/GenBank/DDBJ whole genome shotgun (WGS) entry which is preliminary data.</text>
</comment>
<dbReference type="RefSeq" id="WP_190446695.1">
    <property type="nucleotide sequence ID" value="NZ_JAMPLM010000038.1"/>
</dbReference>
<keyword evidence="3" id="KW-1185">Reference proteome</keyword>
<keyword evidence="1" id="KW-0732">Signal</keyword>
<proteinExistence type="predicted"/>
<evidence type="ECO:0000313" key="2">
    <source>
        <dbReference type="EMBL" id="MEP1061576.1"/>
    </source>
</evidence>
<organism evidence="2 3">
    <name type="scientific">Stenomitos frigidus AS-A4</name>
    <dbReference type="NCBI Taxonomy" id="2933935"/>
    <lineage>
        <taxon>Bacteria</taxon>
        <taxon>Bacillati</taxon>
        <taxon>Cyanobacteriota</taxon>
        <taxon>Cyanophyceae</taxon>
        <taxon>Leptolyngbyales</taxon>
        <taxon>Leptolyngbyaceae</taxon>
        <taxon>Stenomitos</taxon>
    </lineage>
</organism>
<evidence type="ECO:0000313" key="3">
    <source>
        <dbReference type="Proteomes" id="UP001476950"/>
    </source>
</evidence>